<name>M3URT6_GORML</name>
<gene>
    <name evidence="2" type="ORF">GM1_001_00300</name>
</gene>
<proteinExistence type="predicted"/>
<evidence type="ECO:0000313" key="3">
    <source>
        <dbReference type="Proteomes" id="UP000035009"/>
    </source>
</evidence>
<evidence type="ECO:0000313" key="2">
    <source>
        <dbReference type="EMBL" id="GAC77907.1"/>
    </source>
</evidence>
<feature type="domain" description="RiboL-PSP-HEPN" evidence="1">
    <location>
        <begin position="42"/>
        <end position="211"/>
    </location>
</feature>
<comment type="caution">
    <text evidence="2">The sequence shown here is derived from an EMBL/GenBank/DDBJ whole genome shotgun (WGS) entry which is preliminary data.</text>
</comment>
<dbReference type="Pfam" id="PF18735">
    <property type="entry name" value="HEPN_RiboL-PSP"/>
    <property type="match status" value="1"/>
</dbReference>
<accession>M3URT6</accession>
<dbReference type="AlphaFoldDB" id="M3URT6"/>
<dbReference type="RefSeq" id="WP_008375672.1">
    <property type="nucleotide sequence ID" value="NZ_BAOP01000001.1"/>
</dbReference>
<dbReference type="Proteomes" id="UP000035009">
    <property type="component" value="Unassembled WGS sequence"/>
</dbReference>
<dbReference type="EMBL" id="BAOP01000001">
    <property type="protein sequence ID" value="GAC77907.1"/>
    <property type="molecule type" value="Genomic_DNA"/>
</dbReference>
<reference evidence="2 3" key="1">
    <citation type="submission" date="2013-02" db="EMBL/GenBank/DDBJ databases">
        <title>Whole genome shotgun sequence of Gordonia malaquae NBRC 108250.</title>
        <authorList>
            <person name="Yoshida I."/>
            <person name="Hosoyama A."/>
            <person name="Tsuchikane K."/>
            <person name="Ando Y."/>
            <person name="Baba S."/>
            <person name="Ohji S."/>
            <person name="Hamada M."/>
            <person name="Tamura T."/>
            <person name="Yamazoe A."/>
            <person name="Yamazaki S."/>
            <person name="Fujita N."/>
        </authorList>
    </citation>
    <scope>NUCLEOTIDE SEQUENCE [LARGE SCALE GENOMIC DNA]</scope>
    <source>
        <strain evidence="2 3">NBRC 108250</strain>
    </source>
</reference>
<organism evidence="2 3">
    <name type="scientific">Gordonia malaquae NBRC 108250</name>
    <dbReference type="NCBI Taxonomy" id="1223542"/>
    <lineage>
        <taxon>Bacteria</taxon>
        <taxon>Bacillati</taxon>
        <taxon>Actinomycetota</taxon>
        <taxon>Actinomycetes</taxon>
        <taxon>Mycobacteriales</taxon>
        <taxon>Gordoniaceae</taxon>
        <taxon>Gordonia</taxon>
    </lineage>
</organism>
<protein>
    <recommendedName>
        <fullName evidence="1">RiboL-PSP-HEPN domain-containing protein</fullName>
    </recommendedName>
</protein>
<sequence>MTGTTVELTALEASDSLLEDVRSLLEHHPASKLTGPGRPEAVPGVDPLLRACVALCYTAWEVYVEEALRETVEDLLNRHEAQTLPQALRDWVAGNAKTDPWAFAGDGWVDEVRNQLARRLDGNGGKYGFNTASTDGVITLYKQVLGYEPLTKVSWQGYSNSKVMRDIGTLVEVRGEIVHKGSTPGALNINGVRTWVAFVERLCRKFDSLLVKFRD</sequence>
<dbReference type="STRING" id="410332.SAMN04488550_3297"/>
<dbReference type="eggNOG" id="ENOG5032278">
    <property type="taxonomic scope" value="Bacteria"/>
</dbReference>
<dbReference type="InterPro" id="IPR041519">
    <property type="entry name" value="HEPN_RiboL-PSP"/>
</dbReference>
<keyword evidence="3" id="KW-1185">Reference proteome</keyword>
<evidence type="ECO:0000259" key="1">
    <source>
        <dbReference type="Pfam" id="PF18735"/>
    </source>
</evidence>